<sequence length="139" mass="14941">MGAPGMPAYGTPTPYNGNRAPSMPHQQMQMLQRPPPSPAMPPPNHVLPSQQHAVLMVGYPTPHQYPHPQLMTGPPQPPQPQYGTSYNNQHPQHIRYANGSPTHPGMAGGPQGIMPPAGLHGYGQGRGNRMKKSPTLIPS</sequence>
<feature type="region of interest" description="Disordered" evidence="1">
    <location>
        <begin position="59"/>
        <end position="139"/>
    </location>
</feature>
<evidence type="ECO:0000313" key="2">
    <source>
        <dbReference type="EMBL" id="TKA82536.1"/>
    </source>
</evidence>
<name>A0A4U0Y1G8_9PEZI</name>
<evidence type="ECO:0000313" key="3">
    <source>
        <dbReference type="Proteomes" id="UP000309340"/>
    </source>
</evidence>
<feature type="compositionally biased region" description="Pro residues" evidence="1">
    <location>
        <begin position="33"/>
        <end position="45"/>
    </location>
</feature>
<feature type="compositionally biased region" description="Polar residues" evidence="1">
    <location>
        <begin position="82"/>
        <end position="91"/>
    </location>
</feature>
<evidence type="ECO:0000256" key="1">
    <source>
        <dbReference type="SAM" id="MobiDB-lite"/>
    </source>
</evidence>
<protein>
    <submittedName>
        <fullName evidence="2">Uncharacterized protein</fullName>
    </submittedName>
</protein>
<gene>
    <name evidence="2" type="ORF">B0A55_02296</name>
</gene>
<dbReference type="Proteomes" id="UP000309340">
    <property type="component" value="Unassembled WGS sequence"/>
</dbReference>
<comment type="caution">
    <text evidence="2">The sequence shown here is derived from an EMBL/GenBank/DDBJ whole genome shotgun (WGS) entry which is preliminary data.</text>
</comment>
<feature type="region of interest" description="Disordered" evidence="1">
    <location>
        <begin position="1"/>
        <end position="47"/>
    </location>
</feature>
<reference evidence="2 3" key="1">
    <citation type="submission" date="2017-03" db="EMBL/GenBank/DDBJ databases">
        <title>Genomes of endolithic fungi from Antarctica.</title>
        <authorList>
            <person name="Coleine C."/>
            <person name="Masonjones S."/>
            <person name="Stajich J.E."/>
        </authorList>
    </citation>
    <scope>NUCLEOTIDE SEQUENCE [LARGE SCALE GENOMIC DNA]</scope>
    <source>
        <strain evidence="2 3">CCFEE 5184</strain>
    </source>
</reference>
<dbReference type="OrthoDB" id="3943769at2759"/>
<organism evidence="2 3">
    <name type="scientific">Friedmanniomyces simplex</name>
    <dbReference type="NCBI Taxonomy" id="329884"/>
    <lineage>
        <taxon>Eukaryota</taxon>
        <taxon>Fungi</taxon>
        <taxon>Dikarya</taxon>
        <taxon>Ascomycota</taxon>
        <taxon>Pezizomycotina</taxon>
        <taxon>Dothideomycetes</taxon>
        <taxon>Dothideomycetidae</taxon>
        <taxon>Mycosphaerellales</taxon>
        <taxon>Teratosphaeriaceae</taxon>
        <taxon>Friedmanniomyces</taxon>
    </lineage>
</organism>
<dbReference type="AlphaFoldDB" id="A0A4U0Y1G8"/>
<proteinExistence type="predicted"/>
<dbReference type="EMBL" id="NAJQ01000032">
    <property type="protein sequence ID" value="TKA82536.1"/>
    <property type="molecule type" value="Genomic_DNA"/>
</dbReference>
<keyword evidence="3" id="KW-1185">Reference proteome</keyword>
<accession>A0A4U0Y1G8</accession>